<evidence type="ECO:0000256" key="1">
    <source>
        <dbReference type="SAM" id="Phobius"/>
    </source>
</evidence>
<sequence length="170" mass="19626">MAFNPKEYLSKNWIHLLILAFVVVIFGMGIAQLRESRTFTDTSTPEYIGRIKFPGYFRTEEEQKEWVNISKKHDVGSVCCKSNVSWTTPIQMEDITGSMRDIAQYQNLKQFYYTNQCKQITGCEMCTCETEKHLISMVCENISEGEVHYFVGRFPVEQCCVCVPNNTSNT</sequence>
<dbReference type="KEGG" id="osn:115220416"/>
<keyword evidence="2" id="KW-1185">Reference proteome</keyword>
<dbReference type="AlphaFoldDB" id="A0A7E6FFT4"/>
<dbReference type="SUPFAM" id="SSF57501">
    <property type="entry name" value="Cystine-knot cytokines"/>
    <property type="match status" value="1"/>
</dbReference>
<feature type="transmembrane region" description="Helical" evidence="1">
    <location>
        <begin position="12"/>
        <end position="31"/>
    </location>
</feature>
<organism evidence="2 3">
    <name type="scientific">Octopus sinensis</name>
    <name type="common">East Asian common octopus</name>
    <dbReference type="NCBI Taxonomy" id="2607531"/>
    <lineage>
        <taxon>Eukaryota</taxon>
        <taxon>Metazoa</taxon>
        <taxon>Spiralia</taxon>
        <taxon>Lophotrochozoa</taxon>
        <taxon>Mollusca</taxon>
        <taxon>Cephalopoda</taxon>
        <taxon>Coleoidea</taxon>
        <taxon>Octopodiformes</taxon>
        <taxon>Octopoda</taxon>
        <taxon>Incirrata</taxon>
        <taxon>Octopodidae</taxon>
        <taxon>Octopus</taxon>
    </lineage>
</organism>
<accession>A0A7E6FFT4</accession>
<reference evidence="3" key="1">
    <citation type="submission" date="2025-08" db="UniProtKB">
        <authorList>
            <consortium name="RefSeq"/>
        </authorList>
    </citation>
    <scope>IDENTIFICATION</scope>
</reference>
<name>A0A7E6FFT4_9MOLL</name>
<dbReference type="RefSeq" id="XP_036365752.1">
    <property type="nucleotide sequence ID" value="XM_036509859.1"/>
</dbReference>
<dbReference type="InterPro" id="IPR029034">
    <property type="entry name" value="Cystine-knot_cytokine"/>
</dbReference>
<keyword evidence="1" id="KW-1133">Transmembrane helix</keyword>
<keyword evidence="1" id="KW-0812">Transmembrane</keyword>
<protein>
    <submittedName>
        <fullName evidence="3">Uncharacterized protein LOC115220416 isoform X1</fullName>
    </submittedName>
</protein>
<proteinExistence type="predicted"/>
<dbReference type="Proteomes" id="UP000515154">
    <property type="component" value="Linkage group LG16"/>
</dbReference>
<gene>
    <name evidence="3" type="primary">LOC115220416</name>
</gene>
<evidence type="ECO:0000313" key="3">
    <source>
        <dbReference type="RefSeq" id="XP_036365752.1"/>
    </source>
</evidence>
<evidence type="ECO:0000313" key="2">
    <source>
        <dbReference type="Proteomes" id="UP000515154"/>
    </source>
</evidence>
<keyword evidence="1" id="KW-0472">Membrane</keyword>